<evidence type="ECO:0000256" key="2">
    <source>
        <dbReference type="SAM" id="SignalP"/>
    </source>
</evidence>
<keyword evidence="5" id="KW-1185">Reference proteome</keyword>
<dbReference type="Proteomes" id="UP000230423">
    <property type="component" value="Unassembled WGS sequence"/>
</dbReference>
<accession>A0A2G9TP81</accession>
<dbReference type="Gene3D" id="1.10.10.1940">
    <property type="match status" value="1"/>
</dbReference>
<keyword evidence="2" id="KW-0732">Signal</keyword>
<protein>
    <submittedName>
        <fullName evidence="4">ShTK domain protein</fullName>
    </submittedName>
</protein>
<feature type="signal peptide" evidence="2">
    <location>
        <begin position="1"/>
        <end position="19"/>
    </location>
</feature>
<gene>
    <name evidence="4" type="ORF">TELCIR_18715</name>
</gene>
<evidence type="ECO:0000256" key="1">
    <source>
        <dbReference type="PROSITE-ProRule" id="PRU01005"/>
    </source>
</evidence>
<feature type="domain" description="ShKT" evidence="3">
    <location>
        <begin position="20"/>
        <end position="58"/>
    </location>
</feature>
<dbReference type="EMBL" id="KZ356878">
    <property type="protein sequence ID" value="PIO59809.1"/>
    <property type="molecule type" value="Genomic_DNA"/>
</dbReference>
<dbReference type="AlphaFoldDB" id="A0A2G9TP81"/>
<dbReference type="SMART" id="SM00254">
    <property type="entry name" value="ShKT"/>
    <property type="match status" value="1"/>
</dbReference>
<evidence type="ECO:0000313" key="4">
    <source>
        <dbReference type="EMBL" id="PIO59809.1"/>
    </source>
</evidence>
<dbReference type="PROSITE" id="PS51670">
    <property type="entry name" value="SHKT"/>
    <property type="match status" value="1"/>
</dbReference>
<dbReference type="Pfam" id="PF01549">
    <property type="entry name" value="ShK"/>
    <property type="match status" value="1"/>
</dbReference>
<proteinExistence type="predicted"/>
<reference evidence="4 5" key="1">
    <citation type="submission" date="2015-09" db="EMBL/GenBank/DDBJ databases">
        <title>Draft genome of the parasitic nematode Teladorsagia circumcincta isolate WARC Sus (inbred).</title>
        <authorList>
            <person name="Mitreva M."/>
        </authorList>
    </citation>
    <scope>NUCLEOTIDE SEQUENCE [LARGE SCALE GENOMIC DNA]</scope>
    <source>
        <strain evidence="4 5">S</strain>
    </source>
</reference>
<comment type="caution">
    <text evidence="1">Lacks conserved residue(s) required for the propagation of feature annotation.</text>
</comment>
<dbReference type="InterPro" id="IPR003582">
    <property type="entry name" value="ShKT_dom"/>
</dbReference>
<evidence type="ECO:0000313" key="5">
    <source>
        <dbReference type="Proteomes" id="UP000230423"/>
    </source>
</evidence>
<feature type="chain" id="PRO_5013701630" evidence="2">
    <location>
        <begin position="20"/>
        <end position="60"/>
    </location>
</feature>
<evidence type="ECO:0000259" key="3">
    <source>
        <dbReference type="PROSITE" id="PS51670"/>
    </source>
</evidence>
<name>A0A2G9TP81_TELCI</name>
<sequence>MLFYFLCALLLLSAFTTEACIDAGPTEQCKEWKAEGKCKEPSMQGYMQAFCANTCRFCGW</sequence>
<organism evidence="4 5">
    <name type="scientific">Teladorsagia circumcincta</name>
    <name type="common">Brown stomach worm</name>
    <name type="synonym">Ostertagia circumcincta</name>
    <dbReference type="NCBI Taxonomy" id="45464"/>
    <lineage>
        <taxon>Eukaryota</taxon>
        <taxon>Metazoa</taxon>
        <taxon>Ecdysozoa</taxon>
        <taxon>Nematoda</taxon>
        <taxon>Chromadorea</taxon>
        <taxon>Rhabditida</taxon>
        <taxon>Rhabditina</taxon>
        <taxon>Rhabditomorpha</taxon>
        <taxon>Strongyloidea</taxon>
        <taxon>Trichostrongylidae</taxon>
        <taxon>Teladorsagia</taxon>
    </lineage>
</organism>